<sequence>MRAFTSGAFFSNELPVLILIADVSISGASDCYLARQSAVPALSHPMTSRSNHVFKLSATQRGVAGEPAQLAAPSRSAGAAAAADDGFKQAELRGHQGLAPVAG</sequence>
<reference evidence="2" key="1">
    <citation type="submission" date="2023-03" db="EMBL/GenBank/DDBJ databases">
        <title>Massive genome expansion in bonnet fungi (Mycena s.s.) driven by repeated elements and novel gene families across ecological guilds.</title>
        <authorList>
            <consortium name="Lawrence Berkeley National Laboratory"/>
            <person name="Harder C.B."/>
            <person name="Miyauchi S."/>
            <person name="Viragh M."/>
            <person name="Kuo A."/>
            <person name="Thoen E."/>
            <person name="Andreopoulos B."/>
            <person name="Lu D."/>
            <person name="Skrede I."/>
            <person name="Drula E."/>
            <person name="Henrissat B."/>
            <person name="Morin E."/>
            <person name="Kohler A."/>
            <person name="Barry K."/>
            <person name="LaButti K."/>
            <person name="Morin E."/>
            <person name="Salamov A."/>
            <person name="Lipzen A."/>
            <person name="Mereny Z."/>
            <person name="Hegedus B."/>
            <person name="Baldrian P."/>
            <person name="Stursova M."/>
            <person name="Weitz H."/>
            <person name="Taylor A."/>
            <person name="Grigoriev I.V."/>
            <person name="Nagy L.G."/>
            <person name="Martin F."/>
            <person name="Kauserud H."/>
        </authorList>
    </citation>
    <scope>NUCLEOTIDE SEQUENCE</scope>
    <source>
        <strain evidence="2">9144</strain>
    </source>
</reference>
<keyword evidence="3" id="KW-1185">Reference proteome</keyword>
<accession>A0AAD6VSA9</accession>
<comment type="caution">
    <text evidence="2">The sequence shown here is derived from an EMBL/GenBank/DDBJ whole genome shotgun (WGS) entry which is preliminary data.</text>
</comment>
<dbReference type="Proteomes" id="UP001219525">
    <property type="component" value="Unassembled WGS sequence"/>
</dbReference>
<keyword evidence="1" id="KW-0732">Signal</keyword>
<evidence type="ECO:0000313" key="2">
    <source>
        <dbReference type="EMBL" id="KAJ7221363.1"/>
    </source>
</evidence>
<proteinExistence type="predicted"/>
<evidence type="ECO:0000313" key="3">
    <source>
        <dbReference type="Proteomes" id="UP001219525"/>
    </source>
</evidence>
<protein>
    <submittedName>
        <fullName evidence="2">Uncharacterized protein</fullName>
    </submittedName>
</protein>
<dbReference type="AlphaFoldDB" id="A0AAD6VSA9"/>
<evidence type="ECO:0000256" key="1">
    <source>
        <dbReference type="SAM" id="SignalP"/>
    </source>
</evidence>
<gene>
    <name evidence="2" type="ORF">GGX14DRAFT_388547</name>
</gene>
<feature type="signal peptide" evidence="1">
    <location>
        <begin position="1"/>
        <end position="28"/>
    </location>
</feature>
<organism evidence="2 3">
    <name type="scientific">Mycena pura</name>
    <dbReference type="NCBI Taxonomy" id="153505"/>
    <lineage>
        <taxon>Eukaryota</taxon>
        <taxon>Fungi</taxon>
        <taxon>Dikarya</taxon>
        <taxon>Basidiomycota</taxon>
        <taxon>Agaricomycotina</taxon>
        <taxon>Agaricomycetes</taxon>
        <taxon>Agaricomycetidae</taxon>
        <taxon>Agaricales</taxon>
        <taxon>Marasmiineae</taxon>
        <taxon>Mycenaceae</taxon>
        <taxon>Mycena</taxon>
    </lineage>
</organism>
<feature type="chain" id="PRO_5041956181" evidence="1">
    <location>
        <begin position="29"/>
        <end position="103"/>
    </location>
</feature>
<name>A0AAD6VSA9_9AGAR</name>
<dbReference type="EMBL" id="JARJCW010000008">
    <property type="protein sequence ID" value="KAJ7221363.1"/>
    <property type="molecule type" value="Genomic_DNA"/>
</dbReference>